<dbReference type="InterPro" id="IPR004854">
    <property type="entry name" value="Ufd1-like"/>
</dbReference>
<dbReference type="PANTHER" id="PTHR12555">
    <property type="entry name" value="UBIQUITIN FUSION DEGRADATON PROTEIN 1"/>
    <property type="match status" value="1"/>
</dbReference>
<sequence length="309" mass="35471">MSSDYDVHINNDDHFQAVYKSYSSAFLTDRNRTNVETGGKILLPQTALEQLAEQVNKIMFLIDPTGIMLFKITNLENNRSTHCGVLEFLPDDDSNCYLPYWMMNYLSLDEGNEIHIESVHSLPLGTFVRFQPQSKDFLDISNPRAVLEHVLRNFSCLTKGDLISINYLNRNYELLVLELKPSNAVSIIECDIEVDFAPSIDSIEDKTCSTTINDEHNYKNPSIFMPFSGQGNYLNGKVKLNYKEQQNNIEILQKRGIPNYNYKYGLLQFPRIPLHSINNDINNEVLDKNSSNIFQPFTGQGKTLRQPRN</sequence>
<evidence type="ECO:0000259" key="4">
    <source>
        <dbReference type="Pfam" id="PF24842"/>
    </source>
</evidence>
<dbReference type="Pfam" id="PF24842">
    <property type="entry name" value="UFD1_N2"/>
    <property type="match status" value="1"/>
</dbReference>
<dbReference type="GO" id="GO:0036503">
    <property type="term" value="P:ERAD pathway"/>
    <property type="evidence" value="ECO:0007669"/>
    <property type="project" value="TreeGrafter"/>
</dbReference>
<evidence type="ECO:0000259" key="3">
    <source>
        <dbReference type="Pfam" id="PF03152"/>
    </source>
</evidence>
<dbReference type="Gene3D" id="2.40.40.50">
    <property type="entry name" value="Ubiquitin fusion degradation protein UFD1, N-terminal domain"/>
    <property type="match status" value="1"/>
</dbReference>
<dbReference type="InterPro" id="IPR042299">
    <property type="entry name" value="Ufd1-like_Nn"/>
</dbReference>
<dbReference type="PANTHER" id="PTHR12555:SF13">
    <property type="entry name" value="UBIQUITIN RECOGNITION FACTOR IN ER-ASSOCIATED DEGRADATION PROTEIN 1"/>
    <property type="match status" value="1"/>
</dbReference>
<evidence type="ECO:0008006" key="7">
    <source>
        <dbReference type="Google" id="ProtNLM"/>
    </source>
</evidence>
<evidence type="ECO:0000256" key="2">
    <source>
        <dbReference type="ARBA" id="ARBA00022786"/>
    </source>
</evidence>
<comment type="similarity">
    <text evidence="1">Belongs to the UFD1 family.</text>
</comment>
<accession>A0A818QDT5</accession>
<dbReference type="InterPro" id="IPR055418">
    <property type="entry name" value="UFD1_N2"/>
</dbReference>
<feature type="domain" description="Ubiquitin fusion degradation protein UFD1 N-terminal subdomain 1" evidence="3">
    <location>
        <begin position="15"/>
        <end position="120"/>
    </location>
</feature>
<protein>
    <recommendedName>
        <fullName evidence="7">Ubiquitin fusion degradaton protein</fullName>
    </recommendedName>
</protein>
<dbReference type="GO" id="GO:0006511">
    <property type="term" value="P:ubiquitin-dependent protein catabolic process"/>
    <property type="evidence" value="ECO:0007669"/>
    <property type="project" value="InterPro"/>
</dbReference>
<dbReference type="GO" id="GO:0031593">
    <property type="term" value="F:polyubiquitin modification-dependent protein binding"/>
    <property type="evidence" value="ECO:0007669"/>
    <property type="project" value="TreeGrafter"/>
</dbReference>
<keyword evidence="2" id="KW-0833">Ubl conjugation pathway</keyword>
<dbReference type="AlphaFoldDB" id="A0A818QDT5"/>
<dbReference type="EMBL" id="CAJOBD010000297">
    <property type="protein sequence ID" value="CAF3638494.1"/>
    <property type="molecule type" value="Genomic_DNA"/>
</dbReference>
<gene>
    <name evidence="5" type="ORF">JBS370_LOCUS5671</name>
</gene>
<dbReference type="InterPro" id="IPR055417">
    <property type="entry name" value="UFD1_N1"/>
</dbReference>
<dbReference type="Gene3D" id="3.10.330.10">
    <property type="match status" value="1"/>
</dbReference>
<reference evidence="5" key="1">
    <citation type="submission" date="2021-02" db="EMBL/GenBank/DDBJ databases">
        <authorList>
            <person name="Nowell W R."/>
        </authorList>
    </citation>
    <scope>NUCLEOTIDE SEQUENCE</scope>
</reference>
<evidence type="ECO:0000313" key="6">
    <source>
        <dbReference type="Proteomes" id="UP000663836"/>
    </source>
</evidence>
<proteinExistence type="inferred from homology"/>
<name>A0A818QDT5_9BILA</name>
<comment type="caution">
    <text evidence="5">The sequence shown here is derived from an EMBL/GenBank/DDBJ whole genome shotgun (WGS) entry which is preliminary data.</text>
</comment>
<organism evidence="5 6">
    <name type="scientific">Rotaria sordida</name>
    <dbReference type="NCBI Taxonomy" id="392033"/>
    <lineage>
        <taxon>Eukaryota</taxon>
        <taxon>Metazoa</taxon>
        <taxon>Spiralia</taxon>
        <taxon>Gnathifera</taxon>
        <taxon>Rotifera</taxon>
        <taxon>Eurotatoria</taxon>
        <taxon>Bdelloidea</taxon>
        <taxon>Philodinida</taxon>
        <taxon>Philodinidae</taxon>
        <taxon>Rotaria</taxon>
    </lineage>
</organism>
<dbReference type="GO" id="GO:0034098">
    <property type="term" value="C:VCP-NPL4-UFD1 AAA ATPase complex"/>
    <property type="evidence" value="ECO:0007669"/>
    <property type="project" value="TreeGrafter"/>
</dbReference>
<evidence type="ECO:0000256" key="1">
    <source>
        <dbReference type="ARBA" id="ARBA00006043"/>
    </source>
</evidence>
<dbReference type="Pfam" id="PF03152">
    <property type="entry name" value="UFD1_N1"/>
    <property type="match status" value="1"/>
</dbReference>
<evidence type="ECO:0000313" key="5">
    <source>
        <dbReference type="EMBL" id="CAF3638494.1"/>
    </source>
</evidence>
<dbReference type="Proteomes" id="UP000663836">
    <property type="component" value="Unassembled WGS sequence"/>
</dbReference>
<feature type="domain" description="Ubiquitin fusion degradation protein UFD1 N-terminal subdomain 2" evidence="4">
    <location>
        <begin position="125"/>
        <end position="198"/>
    </location>
</feature>
<dbReference type="FunFam" id="3.10.330.10:FF:000002">
    <property type="entry name" value="ubiquitin fusion degradation protein 1 homolog"/>
    <property type="match status" value="1"/>
</dbReference>